<dbReference type="AlphaFoldDB" id="A0A369UPY4"/>
<evidence type="ECO:0000313" key="2">
    <source>
        <dbReference type="EMBL" id="RDD82527.1"/>
    </source>
</evidence>
<evidence type="ECO:0000313" key="3">
    <source>
        <dbReference type="Proteomes" id="UP000253782"/>
    </source>
</evidence>
<proteinExistence type="predicted"/>
<evidence type="ECO:0000256" key="1">
    <source>
        <dbReference type="SAM" id="SignalP"/>
    </source>
</evidence>
<feature type="chain" id="PRO_5016737086" evidence="1">
    <location>
        <begin position="24"/>
        <end position="177"/>
    </location>
</feature>
<comment type="caution">
    <text evidence="2">The sequence shown here is derived from an EMBL/GenBank/DDBJ whole genome shotgun (WGS) entry which is preliminary data.</text>
</comment>
<reference evidence="2 3" key="1">
    <citation type="submission" date="2018-07" db="EMBL/GenBank/DDBJ databases">
        <title>Dyella tabacisoli L4-6T, whole genome shotgun sequence.</title>
        <authorList>
            <person name="Zhou X.-K."/>
            <person name="Li W.-J."/>
            <person name="Duan Y.-Q."/>
        </authorList>
    </citation>
    <scope>NUCLEOTIDE SEQUENCE [LARGE SCALE GENOMIC DNA]</scope>
    <source>
        <strain evidence="2 3">L4-6</strain>
    </source>
</reference>
<organism evidence="2 3">
    <name type="scientific">Dyella tabacisoli</name>
    <dbReference type="NCBI Taxonomy" id="2282381"/>
    <lineage>
        <taxon>Bacteria</taxon>
        <taxon>Pseudomonadati</taxon>
        <taxon>Pseudomonadota</taxon>
        <taxon>Gammaproteobacteria</taxon>
        <taxon>Lysobacterales</taxon>
        <taxon>Rhodanobacteraceae</taxon>
        <taxon>Dyella</taxon>
    </lineage>
</organism>
<gene>
    <name evidence="2" type="ORF">DVJ77_06215</name>
</gene>
<keyword evidence="1" id="KW-0732">Signal</keyword>
<dbReference type="EMBL" id="QQAH01000005">
    <property type="protein sequence ID" value="RDD82527.1"/>
    <property type="molecule type" value="Genomic_DNA"/>
</dbReference>
<feature type="signal peptide" evidence="1">
    <location>
        <begin position="1"/>
        <end position="23"/>
    </location>
</feature>
<name>A0A369UPY4_9GAMM</name>
<dbReference type="OrthoDB" id="6001268at2"/>
<accession>A0A369UPY4</accession>
<protein>
    <submittedName>
        <fullName evidence="2">Uncharacterized protein</fullName>
    </submittedName>
</protein>
<keyword evidence="3" id="KW-1185">Reference proteome</keyword>
<dbReference type="Proteomes" id="UP000253782">
    <property type="component" value="Unassembled WGS sequence"/>
</dbReference>
<dbReference type="RefSeq" id="WP_114844592.1">
    <property type="nucleotide sequence ID" value="NZ_JBHSPE010000001.1"/>
</dbReference>
<sequence length="177" mass="18859">MLLPKFLKVALLTGIVASFAVEATDAGPLGSSKPNLLDVSLNPNWHVYVYNDQGLTYIQVNDLIGQVRLIEATAGTDVIVLPIGSDAGRVAKPHDQASMSSNAVLVYQSSSLKLYASHPASAATLQARTMDTTALTATANGDGERDNRSQSNQAKALQMWPQAVAAVTDPQWVNRLQ</sequence>